<evidence type="ECO:0000313" key="5">
    <source>
        <dbReference type="Proteomes" id="UP000683360"/>
    </source>
</evidence>
<dbReference type="SMART" id="SM00209">
    <property type="entry name" value="TSP1"/>
    <property type="match status" value="3"/>
</dbReference>
<dbReference type="Pfam" id="PF17517">
    <property type="entry name" value="IgGFc_binding"/>
    <property type="match status" value="1"/>
</dbReference>
<proteinExistence type="predicted"/>
<keyword evidence="2" id="KW-1015">Disulfide bond</keyword>
<dbReference type="AlphaFoldDB" id="A0A8S3UYZ0"/>
<protein>
    <submittedName>
        <fullName evidence="4">HMCN</fullName>
    </submittedName>
</protein>
<dbReference type="InterPro" id="IPR036383">
    <property type="entry name" value="TSP1_rpt_sf"/>
</dbReference>
<name>A0A8S3UYZ0_MYTED</name>
<evidence type="ECO:0000313" key="4">
    <source>
        <dbReference type="EMBL" id="CAG2247818.1"/>
    </source>
</evidence>
<feature type="domain" description="IgGFc-binding protein N-terminal" evidence="3">
    <location>
        <begin position="261"/>
        <end position="554"/>
    </location>
</feature>
<evidence type="ECO:0000259" key="3">
    <source>
        <dbReference type="Pfam" id="PF17517"/>
    </source>
</evidence>
<sequence>MATSLSFGLFILCEFLEMDTGIILFVLSFLPAVLTTTVVTDGNWSPWSNITSCSTTCGDGYIIINRTCDNPPPVNGGNNCSGQSTDTVLCNEGNCPSIDGNWGLWGNVSACSKTCGNGTVTRNRLCDSPTPENGGLFCNGSNTDSLTCNEGACPTVNGSWGAWFNYSDCSVSCGGGTKFRQRYCDSPYPQYGGLDCEGTAIESRLCNEDDCPVISRKGTVKQIDIDVSIIGTSGLENKGIRILADDDIIVYAINKAQYSTDAFLALPIDTLGQEYYVLSWSTMSTFMIIGTDDKTKISITLGKLSPSIVVEGNQYGSGSSFDFHLNKYQTLTVTSSGGDFTGTHIFADKFVTVLGGSICANVGAGACDHLVQQMLPIEKWGKDFVTIGMPDCSSPDTYRIVASQHNTLVNISGQIPIRLTKSGDFHTFNLQDQTSNTVSADKPISLALFANGGCRGNLGDPAMILIPPIQQFSSDYTFSTITVDGKDLINSLALVIAETYISGLLLDGQKLPTTKWYAVEGRHDIKYTELRISSGAHSVHHLDKSVTFLAISTGIEEFNSYGYPAGLNFKSMTMVTLKYKNTKRLTHQQDVS</sequence>
<keyword evidence="1" id="KW-0677">Repeat</keyword>
<dbReference type="PROSITE" id="PS50092">
    <property type="entry name" value="TSP1"/>
    <property type="match status" value="3"/>
</dbReference>
<evidence type="ECO:0000256" key="2">
    <source>
        <dbReference type="ARBA" id="ARBA00023157"/>
    </source>
</evidence>
<dbReference type="SUPFAM" id="SSF82895">
    <property type="entry name" value="TSP-1 type 1 repeat"/>
    <property type="match status" value="3"/>
</dbReference>
<keyword evidence="5" id="KW-1185">Reference proteome</keyword>
<dbReference type="PANTHER" id="PTHR46534:SF1">
    <property type="entry name" value="IGGFC-BINDING PROTEIN N-TERMINAL DOMAIN-CONTAINING PROTEIN"/>
    <property type="match status" value="1"/>
</dbReference>
<dbReference type="OrthoDB" id="6136119at2759"/>
<dbReference type="FunFam" id="2.20.100.10:FF:000001">
    <property type="entry name" value="semaphorin-5A isoform X1"/>
    <property type="match status" value="2"/>
</dbReference>
<reference evidence="4" key="1">
    <citation type="submission" date="2021-03" db="EMBL/GenBank/DDBJ databases">
        <authorList>
            <person name="Bekaert M."/>
        </authorList>
    </citation>
    <scope>NUCLEOTIDE SEQUENCE</scope>
</reference>
<dbReference type="FunFam" id="2.20.100.10:FF:000007">
    <property type="entry name" value="Thrombospondin 1"/>
    <property type="match status" value="1"/>
</dbReference>
<dbReference type="InterPro" id="IPR035234">
    <property type="entry name" value="IgGFc-bd_N"/>
</dbReference>
<dbReference type="Pfam" id="PF00090">
    <property type="entry name" value="TSP_1"/>
    <property type="match status" value="3"/>
</dbReference>
<dbReference type="Gene3D" id="2.20.100.10">
    <property type="entry name" value="Thrombospondin type-1 (TSP1) repeat"/>
    <property type="match status" value="3"/>
</dbReference>
<organism evidence="4 5">
    <name type="scientific">Mytilus edulis</name>
    <name type="common">Blue mussel</name>
    <dbReference type="NCBI Taxonomy" id="6550"/>
    <lineage>
        <taxon>Eukaryota</taxon>
        <taxon>Metazoa</taxon>
        <taxon>Spiralia</taxon>
        <taxon>Lophotrochozoa</taxon>
        <taxon>Mollusca</taxon>
        <taxon>Bivalvia</taxon>
        <taxon>Autobranchia</taxon>
        <taxon>Pteriomorphia</taxon>
        <taxon>Mytilida</taxon>
        <taxon>Mytiloidea</taxon>
        <taxon>Mytilidae</taxon>
        <taxon>Mytilinae</taxon>
        <taxon>Mytilus</taxon>
    </lineage>
</organism>
<gene>
    <name evidence="4" type="ORF">MEDL_59730</name>
</gene>
<dbReference type="InterPro" id="IPR000884">
    <property type="entry name" value="TSP1_rpt"/>
</dbReference>
<dbReference type="Proteomes" id="UP000683360">
    <property type="component" value="Unassembled WGS sequence"/>
</dbReference>
<comment type="caution">
    <text evidence="4">The sequence shown here is derived from an EMBL/GenBank/DDBJ whole genome shotgun (WGS) entry which is preliminary data.</text>
</comment>
<evidence type="ECO:0000256" key="1">
    <source>
        <dbReference type="ARBA" id="ARBA00022737"/>
    </source>
</evidence>
<accession>A0A8S3UYZ0</accession>
<dbReference type="PANTHER" id="PTHR46534">
    <property type="entry name" value="IGGFC_BINDING DOMAIN-CONTAINING PROTEIN"/>
    <property type="match status" value="1"/>
</dbReference>
<dbReference type="EMBL" id="CAJPWZ010002915">
    <property type="protein sequence ID" value="CAG2247818.1"/>
    <property type="molecule type" value="Genomic_DNA"/>
</dbReference>